<keyword evidence="1" id="KW-1133">Transmembrane helix</keyword>
<dbReference type="eggNOG" id="COG3239">
    <property type="taxonomic scope" value="Bacteria"/>
</dbReference>
<dbReference type="PATRIC" id="fig|1121439.3.peg.1967"/>
<dbReference type="GO" id="GO:0006629">
    <property type="term" value="P:lipid metabolic process"/>
    <property type="evidence" value="ECO:0007669"/>
    <property type="project" value="InterPro"/>
</dbReference>
<dbReference type="Proteomes" id="UP000014975">
    <property type="component" value="Unassembled WGS sequence"/>
</dbReference>
<evidence type="ECO:0000313" key="4">
    <source>
        <dbReference type="Proteomes" id="UP000014975"/>
    </source>
</evidence>
<feature type="transmembrane region" description="Helical" evidence="1">
    <location>
        <begin position="12"/>
        <end position="32"/>
    </location>
</feature>
<evidence type="ECO:0000256" key="1">
    <source>
        <dbReference type="SAM" id="Phobius"/>
    </source>
</evidence>
<feature type="domain" description="Fatty acid desaturase" evidence="2">
    <location>
        <begin position="38"/>
        <end position="280"/>
    </location>
</feature>
<accession>S7T9E2</accession>
<feature type="transmembrane region" description="Helical" evidence="1">
    <location>
        <begin position="78"/>
        <end position="95"/>
    </location>
</feature>
<dbReference type="CDD" id="cd01060">
    <property type="entry name" value="Membrane-FADS-like"/>
    <property type="match status" value="1"/>
</dbReference>
<feature type="transmembrane region" description="Helical" evidence="1">
    <location>
        <begin position="38"/>
        <end position="57"/>
    </location>
</feature>
<protein>
    <submittedName>
        <fullName evidence="3">Fatty acid desaturase</fullName>
    </submittedName>
</protein>
<dbReference type="EMBL" id="ATHI01000026">
    <property type="protein sequence ID" value="EPR33170.1"/>
    <property type="molecule type" value="Genomic_DNA"/>
</dbReference>
<feature type="transmembrane region" description="Helical" evidence="1">
    <location>
        <begin position="185"/>
        <end position="202"/>
    </location>
</feature>
<gene>
    <name evidence="3" type="ORF">dsat_0611</name>
</gene>
<dbReference type="RefSeq" id="WP_020887305.1">
    <property type="nucleotide sequence ID" value="NZ_ATHI01000026.1"/>
</dbReference>
<dbReference type="Pfam" id="PF00487">
    <property type="entry name" value="FA_desaturase"/>
    <property type="match status" value="1"/>
</dbReference>
<keyword evidence="4" id="KW-1185">Reference proteome</keyword>
<name>S7T9E2_9BACT</name>
<keyword evidence="1" id="KW-0812">Transmembrane</keyword>
<dbReference type="STRING" id="1121439.dsat_0611"/>
<evidence type="ECO:0000313" key="3">
    <source>
        <dbReference type="EMBL" id="EPR33170.1"/>
    </source>
</evidence>
<comment type="caution">
    <text evidence="3">The sequence shown here is derived from an EMBL/GenBank/DDBJ whole genome shotgun (WGS) entry which is preliminary data.</text>
</comment>
<feature type="transmembrane region" description="Helical" evidence="1">
    <location>
        <begin position="125"/>
        <end position="146"/>
    </location>
</feature>
<evidence type="ECO:0000259" key="2">
    <source>
        <dbReference type="Pfam" id="PF00487"/>
    </source>
</evidence>
<organism evidence="3 4">
    <name type="scientific">Alkalidesulfovibrio alkalitolerans DSM 16529</name>
    <dbReference type="NCBI Taxonomy" id="1121439"/>
    <lineage>
        <taxon>Bacteria</taxon>
        <taxon>Pseudomonadati</taxon>
        <taxon>Thermodesulfobacteriota</taxon>
        <taxon>Desulfovibrionia</taxon>
        <taxon>Desulfovibrionales</taxon>
        <taxon>Desulfovibrionaceae</taxon>
        <taxon>Alkalidesulfovibrio</taxon>
    </lineage>
</organism>
<proteinExistence type="predicted"/>
<dbReference type="AlphaFoldDB" id="S7T9E2"/>
<dbReference type="OrthoDB" id="5464927at2"/>
<dbReference type="InterPro" id="IPR005804">
    <property type="entry name" value="FA_desaturase_dom"/>
</dbReference>
<keyword evidence="1" id="KW-0472">Membrane</keyword>
<sequence>MEYRIPTLANAAVATILLGLNALMFVIVPLVLVPSSAWWLLVLLPCALATNSMWFLAHEAFHANLMPGKRLNEVLGRALCVCLFVPFVVVRFGHLQHHRFNGALVDRPDLYDANRTWPPLAWIGYYFQLIGGFYLQEALSFFVFLLPRRLIPKAVRAGLSAYDEGSARIRDLAATTFAKPEIVRAARVDLVLALALHGLALWLYGPWWWAFALAVALRAFMVSFANNLPHYGTGTADVKYALNLRLPRAVNFLLLNFYCHRVHHHDPRIPWTRLPRVMREQGMEFDVGYMQAARAQFKGPIALNALNGR</sequence>
<reference evidence="3 4" key="1">
    <citation type="journal article" date="2013" name="Genome Announc.">
        <title>Draft genome sequences for three mercury-methylating, sulfate-reducing bacteria.</title>
        <authorList>
            <person name="Brown S.D."/>
            <person name="Hurt R.A.Jr."/>
            <person name="Gilmour C.C."/>
            <person name="Elias D.A."/>
        </authorList>
    </citation>
    <scope>NUCLEOTIDE SEQUENCE [LARGE SCALE GENOMIC DNA]</scope>
    <source>
        <strain evidence="3 4">DSM 16529</strain>
    </source>
</reference>